<evidence type="ECO:0000256" key="5">
    <source>
        <dbReference type="ARBA" id="ARBA00022989"/>
    </source>
</evidence>
<evidence type="ECO:0000256" key="1">
    <source>
        <dbReference type="ARBA" id="ARBA00004651"/>
    </source>
</evidence>
<name>A0ABW5S290_9BACL</name>
<dbReference type="PROSITE" id="PS00211">
    <property type="entry name" value="ABC_TRANSPORTER_1"/>
    <property type="match status" value="1"/>
</dbReference>
<dbReference type="Pfam" id="PF00005">
    <property type="entry name" value="ABC_tran"/>
    <property type="match status" value="1"/>
</dbReference>
<dbReference type="GO" id="GO:0005524">
    <property type="term" value="F:ATP binding"/>
    <property type="evidence" value="ECO:0007669"/>
    <property type="project" value="UniProtKB-KW"/>
</dbReference>
<dbReference type="Pfam" id="PF00664">
    <property type="entry name" value="ABC_membrane"/>
    <property type="match status" value="1"/>
</dbReference>
<dbReference type="InterPro" id="IPR027417">
    <property type="entry name" value="P-loop_NTPase"/>
</dbReference>
<reference evidence="11" key="1">
    <citation type="journal article" date="2019" name="Int. J. Syst. Evol. Microbiol.">
        <title>The Global Catalogue of Microorganisms (GCM) 10K type strain sequencing project: providing services to taxonomists for standard genome sequencing and annotation.</title>
        <authorList>
            <consortium name="The Broad Institute Genomics Platform"/>
            <consortium name="The Broad Institute Genome Sequencing Center for Infectious Disease"/>
            <person name="Wu L."/>
            <person name="Ma J."/>
        </authorList>
    </citation>
    <scope>NUCLEOTIDE SEQUENCE [LARGE SCALE GENOMIC DNA]</scope>
    <source>
        <strain evidence="11">TISTR 2466</strain>
    </source>
</reference>
<keyword evidence="2 7" id="KW-0812">Transmembrane</keyword>
<dbReference type="InterPro" id="IPR036640">
    <property type="entry name" value="ABC1_TM_sf"/>
</dbReference>
<evidence type="ECO:0000313" key="10">
    <source>
        <dbReference type="EMBL" id="MFD2693721.1"/>
    </source>
</evidence>
<dbReference type="InterPro" id="IPR039421">
    <property type="entry name" value="Type_1_exporter"/>
</dbReference>
<evidence type="ECO:0000259" key="9">
    <source>
        <dbReference type="PROSITE" id="PS50929"/>
    </source>
</evidence>
<feature type="transmembrane region" description="Helical" evidence="7">
    <location>
        <begin position="121"/>
        <end position="141"/>
    </location>
</feature>
<dbReference type="PANTHER" id="PTHR43394:SF1">
    <property type="entry name" value="ATP-BINDING CASSETTE SUB-FAMILY B MEMBER 10, MITOCHONDRIAL"/>
    <property type="match status" value="1"/>
</dbReference>
<evidence type="ECO:0000256" key="7">
    <source>
        <dbReference type="SAM" id="Phobius"/>
    </source>
</evidence>
<gene>
    <name evidence="10" type="ORF">ACFSUE_08810</name>
</gene>
<comment type="caution">
    <text evidence="10">The sequence shown here is derived from an EMBL/GenBank/DDBJ whole genome shotgun (WGS) entry which is preliminary data.</text>
</comment>
<keyword evidence="6 7" id="KW-0472">Membrane</keyword>
<dbReference type="InterPro" id="IPR003439">
    <property type="entry name" value="ABC_transporter-like_ATP-bd"/>
</dbReference>
<dbReference type="InterPro" id="IPR011527">
    <property type="entry name" value="ABC1_TM_dom"/>
</dbReference>
<dbReference type="PROSITE" id="PS50893">
    <property type="entry name" value="ABC_TRANSPORTER_2"/>
    <property type="match status" value="1"/>
</dbReference>
<feature type="domain" description="ABC transporter" evidence="8">
    <location>
        <begin position="288"/>
        <end position="531"/>
    </location>
</feature>
<evidence type="ECO:0000256" key="4">
    <source>
        <dbReference type="ARBA" id="ARBA00022840"/>
    </source>
</evidence>
<feature type="transmembrane region" description="Helical" evidence="7">
    <location>
        <begin position="87"/>
        <end position="109"/>
    </location>
</feature>
<keyword evidence="3" id="KW-0547">Nucleotide-binding</keyword>
<feature type="transmembrane region" description="Helical" evidence="7">
    <location>
        <begin position="20"/>
        <end position="39"/>
    </location>
</feature>
<accession>A0ABW5S290</accession>
<dbReference type="SUPFAM" id="SSF52540">
    <property type="entry name" value="P-loop containing nucleoside triphosphate hydrolases"/>
    <property type="match status" value="1"/>
</dbReference>
<evidence type="ECO:0000259" key="8">
    <source>
        <dbReference type="PROSITE" id="PS50893"/>
    </source>
</evidence>
<dbReference type="PANTHER" id="PTHR43394">
    <property type="entry name" value="ATP-DEPENDENT PERMEASE MDL1, MITOCHONDRIAL"/>
    <property type="match status" value="1"/>
</dbReference>
<dbReference type="Proteomes" id="UP001597399">
    <property type="component" value="Unassembled WGS sequence"/>
</dbReference>
<feature type="domain" description="ABC transmembrane type-1" evidence="9">
    <location>
        <begin position="1"/>
        <end position="261"/>
    </location>
</feature>
<proteinExistence type="predicted"/>
<dbReference type="SUPFAM" id="SSF90123">
    <property type="entry name" value="ABC transporter transmembrane region"/>
    <property type="match status" value="1"/>
</dbReference>
<dbReference type="Gene3D" id="1.20.1560.10">
    <property type="entry name" value="ABC transporter type 1, transmembrane domain"/>
    <property type="match status" value="1"/>
</dbReference>
<dbReference type="InterPro" id="IPR003593">
    <property type="entry name" value="AAA+_ATPase"/>
</dbReference>
<comment type="subcellular location">
    <subcellularLocation>
        <location evidence="1">Cell membrane</location>
        <topology evidence="1">Multi-pass membrane protein</topology>
    </subcellularLocation>
</comment>
<keyword evidence="11" id="KW-1185">Reference proteome</keyword>
<feature type="transmembrane region" description="Helical" evidence="7">
    <location>
        <begin position="197"/>
        <end position="220"/>
    </location>
</feature>
<evidence type="ECO:0000256" key="3">
    <source>
        <dbReference type="ARBA" id="ARBA00022741"/>
    </source>
</evidence>
<sequence length="538" mass="58961">MRISAYTVRVNNGELYNSTIIGYVLLTVLNSIIMLAQGMTSQYADQRTTLRARNLLWNKILHLPINTIDRKGPSSYVAGVTTSVTQAGYAITSLITLCSALYAFIKAFIVLYQYNKTLTTFLLLLIPFVVFLFFFGGRLFFAASKRYYNGTKVTTEFFSEHLPNVVYVKSQVAEQDEVVQGNVAIDVKYKAGLFMGFIYAIIVPLNTLYNTVASIFIALIGSGMVRKGQLEKTGINTFSTYTGNVNTQLLQMVVQYEAIKGAQGNLKHSNAILQLETEQLDSGLAKDIQISDIVLSGVSFTYSDGRSALHDVSCTIPSGKRTAIIGGNGSGKSTLLKLLLRLYDPSEGSITLKRADKVTEIDEFSLKDYRAHFGYVPQYPYIFAGTVRDNIGYGVETIDEASLQRASDSAHATEFVTSLTSSFDTELNEAGTNLSGGEAQRITLARALVVNPEFVLLDESTSAVDQETSNAIIRSLDGSKNERTIIQVTHDPDGVATADHIIVLTDGQVEAEGTHQELLATSPTYQRFITAGEREGEQ</sequence>
<organism evidence="10 11">
    <name type="scientific">Sporolactobacillus shoreicorticis</name>
    <dbReference type="NCBI Taxonomy" id="1923877"/>
    <lineage>
        <taxon>Bacteria</taxon>
        <taxon>Bacillati</taxon>
        <taxon>Bacillota</taxon>
        <taxon>Bacilli</taxon>
        <taxon>Bacillales</taxon>
        <taxon>Sporolactobacillaceae</taxon>
        <taxon>Sporolactobacillus</taxon>
    </lineage>
</organism>
<dbReference type="Gene3D" id="3.40.50.300">
    <property type="entry name" value="P-loop containing nucleotide triphosphate hydrolases"/>
    <property type="match status" value="1"/>
</dbReference>
<keyword evidence="4 10" id="KW-0067">ATP-binding</keyword>
<dbReference type="InterPro" id="IPR017871">
    <property type="entry name" value="ABC_transporter-like_CS"/>
</dbReference>
<evidence type="ECO:0000256" key="6">
    <source>
        <dbReference type="ARBA" id="ARBA00023136"/>
    </source>
</evidence>
<dbReference type="PROSITE" id="PS50929">
    <property type="entry name" value="ABC_TM1F"/>
    <property type="match status" value="1"/>
</dbReference>
<dbReference type="EMBL" id="JBHUMQ010000019">
    <property type="protein sequence ID" value="MFD2693721.1"/>
    <property type="molecule type" value="Genomic_DNA"/>
</dbReference>
<dbReference type="RefSeq" id="WP_253064844.1">
    <property type="nucleotide sequence ID" value="NZ_JAMXWM010000032.1"/>
</dbReference>
<protein>
    <submittedName>
        <fullName evidence="10">ABC transporter ATP-binding protein</fullName>
    </submittedName>
</protein>
<keyword evidence="5 7" id="KW-1133">Transmembrane helix</keyword>
<dbReference type="SMART" id="SM00382">
    <property type="entry name" value="AAA"/>
    <property type="match status" value="1"/>
</dbReference>
<evidence type="ECO:0000256" key="2">
    <source>
        <dbReference type="ARBA" id="ARBA00022692"/>
    </source>
</evidence>
<evidence type="ECO:0000313" key="11">
    <source>
        <dbReference type="Proteomes" id="UP001597399"/>
    </source>
</evidence>